<sequence length="443" mass="48414">MMQLIPAFQSPDEIVHLLRADMVAHGQALLGSEAPHEPGRTGGWVDTNFFLFSQWMQKIVGPHRDRSLSPAWLMSEATRFEWQDDEIFVNAAPTGYYAPFIYLPHAFGLKLSRALDLSLGHSYQLTRMLVTLLVFGLVLWAWQIARPALLVQALVLMPMALFQIISPTIDGLCFALALLVLSLFLRQWQGGQATRWQAFAFHAAIFLLVTSRTNLIPLVLLPLALLVRHGTWPRLAASAMLLAASAGWTLFGLAHTEDNRVVRALSTGQVIATYLREPMEFLRLVGRTVADPFQGHLIASSFVGNLGWADAPIPGFALVAIGCGLLLAAVLTVAATRYQRQDAAIRAALLVAGLGSTLLAFFALAVTWNDYPAHVIQGLQGRYFIIPAMLLAAALGPVRLEAAQAPSPPAHRLFVLLYAAFCLTVLATTLHGRYGMGVAVFDF</sequence>
<feature type="transmembrane region" description="Helical" evidence="1">
    <location>
        <begin position="347"/>
        <end position="368"/>
    </location>
</feature>
<accession>A0A7X0PLH6</accession>
<organism evidence="2 3">
    <name type="scientific">Acidovorax soli</name>
    <dbReference type="NCBI Taxonomy" id="592050"/>
    <lineage>
        <taxon>Bacteria</taxon>
        <taxon>Pseudomonadati</taxon>
        <taxon>Pseudomonadota</taxon>
        <taxon>Betaproteobacteria</taxon>
        <taxon>Burkholderiales</taxon>
        <taxon>Comamonadaceae</taxon>
        <taxon>Acidovorax</taxon>
    </lineage>
</organism>
<evidence type="ECO:0000256" key="1">
    <source>
        <dbReference type="SAM" id="Phobius"/>
    </source>
</evidence>
<keyword evidence="3" id="KW-1185">Reference proteome</keyword>
<dbReference type="RefSeq" id="WP_184865156.1">
    <property type="nucleotide sequence ID" value="NZ_JACHLK010000023.1"/>
</dbReference>
<dbReference type="EMBL" id="JACHLK010000023">
    <property type="protein sequence ID" value="MBB6563782.1"/>
    <property type="molecule type" value="Genomic_DNA"/>
</dbReference>
<feature type="transmembrane region" description="Helical" evidence="1">
    <location>
        <begin position="125"/>
        <end position="142"/>
    </location>
</feature>
<feature type="transmembrane region" description="Helical" evidence="1">
    <location>
        <begin position="235"/>
        <end position="254"/>
    </location>
</feature>
<gene>
    <name evidence="2" type="ORF">HNP48_006508</name>
</gene>
<comment type="caution">
    <text evidence="2">The sequence shown here is derived from an EMBL/GenBank/DDBJ whole genome shotgun (WGS) entry which is preliminary data.</text>
</comment>
<proteinExistence type="predicted"/>
<feature type="transmembrane region" description="Helical" evidence="1">
    <location>
        <begin position="172"/>
        <end position="188"/>
    </location>
</feature>
<dbReference type="AlphaFoldDB" id="A0A7X0PLH6"/>
<evidence type="ECO:0000313" key="2">
    <source>
        <dbReference type="EMBL" id="MBB6563782.1"/>
    </source>
</evidence>
<reference evidence="2 3" key="1">
    <citation type="submission" date="2020-08" db="EMBL/GenBank/DDBJ databases">
        <title>Functional genomics of gut bacteria from endangered species of beetles.</title>
        <authorList>
            <person name="Carlos-Shanley C."/>
        </authorList>
    </citation>
    <scope>NUCLEOTIDE SEQUENCE [LARGE SCALE GENOMIC DNA]</scope>
    <source>
        <strain evidence="2 3">S00198</strain>
    </source>
</reference>
<protein>
    <submittedName>
        <fullName evidence="2">Putative membrane protein</fullName>
    </submittedName>
</protein>
<keyword evidence="1" id="KW-0812">Transmembrane</keyword>
<feature type="transmembrane region" description="Helical" evidence="1">
    <location>
        <begin position="412"/>
        <end position="434"/>
    </location>
</feature>
<keyword evidence="1" id="KW-0472">Membrane</keyword>
<feature type="transmembrane region" description="Helical" evidence="1">
    <location>
        <begin position="313"/>
        <end position="335"/>
    </location>
</feature>
<dbReference type="InterPro" id="IPR018674">
    <property type="entry name" value="DUF2142_membrane"/>
</dbReference>
<evidence type="ECO:0000313" key="3">
    <source>
        <dbReference type="Proteomes" id="UP000575083"/>
    </source>
</evidence>
<dbReference type="Pfam" id="PF09913">
    <property type="entry name" value="DUF2142"/>
    <property type="match status" value="1"/>
</dbReference>
<feature type="transmembrane region" description="Helical" evidence="1">
    <location>
        <begin position="200"/>
        <end position="223"/>
    </location>
</feature>
<feature type="transmembrane region" description="Helical" evidence="1">
    <location>
        <begin position="380"/>
        <end position="400"/>
    </location>
</feature>
<name>A0A7X0PLH6_9BURK</name>
<keyword evidence="1" id="KW-1133">Transmembrane helix</keyword>
<dbReference type="Proteomes" id="UP000575083">
    <property type="component" value="Unassembled WGS sequence"/>
</dbReference>